<accession>G0QLB6</accession>
<dbReference type="PANTHER" id="PTHR10942:SF0">
    <property type="entry name" value="LEISHMANOLYSIN-LIKE PEPTIDASE"/>
    <property type="match status" value="1"/>
</dbReference>
<keyword evidence="4 10" id="KW-0378">Hydrolase</keyword>
<keyword evidence="5 8" id="KW-0862">Zinc</keyword>
<evidence type="ECO:0000256" key="7">
    <source>
        <dbReference type="PIRSR" id="PIRSR601577-1"/>
    </source>
</evidence>
<dbReference type="InterPro" id="IPR001577">
    <property type="entry name" value="Peptidase_M8"/>
</dbReference>
<evidence type="ECO:0000256" key="9">
    <source>
        <dbReference type="SAM" id="SignalP"/>
    </source>
</evidence>
<feature type="binding site" evidence="8">
    <location>
        <position position="201"/>
    </location>
    <ligand>
        <name>Zn(2+)</name>
        <dbReference type="ChEBI" id="CHEBI:29105"/>
        <note>catalytic</note>
    </ligand>
</feature>
<dbReference type="RefSeq" id="XP_004039294.1">
    <property type="nucleotide sequence ID" value="XM_004039246.1"/>
</dbReference>
<evidence type="ECO:0000313" key="10">
    <source>
        <dbReference type="EMBL" id="EGR33990.1"/>
    </source>
</evidence>
<dbReference type="SUPFAM" id="SSF55486">
    <property type="entry name" value="Metalloproteases ('zincins'), catalytic domain"/>
    <property type="match status" value="1"/>
</dbReference>
<dbReference type="InParanoid" id="G0QLB6"/>
<evidence type="ECO:0000256" key="3">
    <source>
        <dbReference type="ARBA" id="ARBA00022723"/>
    </source>
</evidence>
<dbReference type="GO" id="GO:0006508">
    <property type="term" value="P:proteolysis"/>
    <property type="evidence" value="ECO:0007669"/>
    <property type="project" value="UniProtKB-KW"/>
</dbReference>
<feature type="binding site" evidence="8">
    <location>
        <position position="197"/>
    </location>
    <ligand>
        <name>Zn(2+)</name>
        <dbReference type="ChEBI" id="CHEBI:29105"/>
        <note>catalytic</note>
    </ligand>
</feature>
<dbReference type="OrthoDB" id="238768at2759"/>
<dbReference type="GeneID" id="14910177"/>
<dbReference type="GO" id="GO:0007155">
    <property type="term" value="P:cell adhesion"/>
    <property type="evidence" value="ECO:0007669"/>
    <property type="project" value="InterPro"/>
</dbReference>
<evidence type="ECO:0000256" key="6">
    <source>
        <dbReference type="ARBA" id="ARBA00023049"/>
    </source>
</evidence>
<sequence>MNKYIILLFFIKYIFGLKALEHQCIHDEMYQSYQQESFPSDDQISDSRNLQNKKARNMVITYDMSYFQRLAQNQQNKQLIDICEKAIKLANSYFSQLIKIIPKSELDMRYKPTSFTKCGEFEIPQKDKVKGKESDLHIYVQYKNEPQQSYMAYANRCQFIERLGPTHGQVTFNFSKLETKDLNDPIQFKDLMQIVIHEMTHILGFSYADIPKWVNSEKNHHTEPTIQQKLRGIDTLFLKTPHVLQFARRYFNCPTLVGMPLENLGENSSKNSHWKTTVIENEYMNASVSTTQAYFSGFTANLLRDTGFYAEIKESMEEQIYYGKGAGCQHVTGQCDSNKREYCNPKTDDGLCDYYHLASSECKLGQFNEPNCNTFQIFHNAKCWDVNSNLNKQGAQNVIGVKFGNDSRCFNSSLRINEYKSQKATTQISGECYKYECNSNGTQVSIYVGKTKVKVVCTKNLEKMTVKGYQGTIVCPENINYFCGFKKFCPNFCSANGFCLNNKCNCANKYIGNDCSFKIPI</sequence>
<keyword evidence="2" id="KW-0645">Protease</keyword>
<dbReference type="GO" id="GO:0004222">
    <property type="term" value="F:metalloendopeptidase activity"/>
    <property type="evidence" value="ECO:0007669"/>
    <property type="project" value="InterPro"/>
</dbReference>
<dbReference type="STRING" id="857967.G0QLB6"/>
<feature type="active site" evidence="7">
    <location>
        <position position="198"/>
    </location>
</feature>
<organism evidence="10 11">
    <name type="scientific">Ichthyophthirius multifiliis</name>
    <name type="common">White spot disease agent</name>
    <name type="synonym">Ich</name>
    <dbReference type="NCBI Taxonomy" id="5932"/>
    <lineage>
        <taxon>Eukaryota</taxon>
        <taxon>Sar</taxon>
        <taxon>Alveolata</taxon>
        <taxon>Ciliophora</taxon>
        <taxon>Intramacronucleata</taxon>
        <taxon>Oligohymenophorea</taxon>
        <taxon>Hymenostomatida</taxon>
        <taxon>Ophryoglenina</taxon>
        <taxon>Ichthyophthirius</taxon>
    </lineage>
</organism>
<comment type="cofactor">
    <cofactor evidence="8">
        <name>Zn(2+)</name>
        <dbReference type="ChEBI" id="CHEBI:29105"/>
    </cofactor>
    <text evidence="8">Binds 1 zinc ion per subunit.</text>
</comment>
<dbReference type="eggNOG" id="KOG2556">
    <property type="taxonomic scope" value="Eukaryota"/>
</dbReference>
<dbReference type="Gene3D" id="3.90.132.10">
    <property type="entry name" value="Leishmanolysin , domain 2"/>
    <property type="match status" value="1"/>
</dbReference>
<evidence type="ECO:0000256" key="4">
    <source>
        <dbReference type="ARBA" id="ARBA00022801"/>
    </source>
</evidence>
<dbReference type="OMA" id="DSEEPRC"/>
<dbReference type="GO" id="GO:0016020">
    <property type="term" value="C:membrane"/>
    <property type="evidence" value="ECO:0007669"/>
    <property type="project" value="InterPro"/>
</dbReference>
<feature type="binding site" evidence="8">
    <location>
        <position position="273"/>
    </location>
    <ligand>
        <name>Zn(2+)</name>
        <dbReference type="ChEBI" id="CHEBI:29105"/>
        <note>catalytic</note>
    </ligand>
</feature>
<dbReference type="Pfam" id="PF01457">
    <property type="entry name" value="Peptidase_M8"/>
    <property type="match status" value="1"/>
</dbReference>
<dbReference type="PANTHER" id="PTHR10942">
    <property type="entry name" value="LEISHMANOLYSIN-LIKE PEPTIDASE"/>
    <property type="match status" value="1"/>
</dbReference>
<evidence type="ECO:0000256" key="2">
    <source>
        <dbReference type="ARBA" id="ARBA00022670"/>
    </source>
</evidence>
<keyword evidence="3 8" id="KW-0479">Metal-binding</keyword>
<name>G0QLB6_ICHMU</name>
<keyword evidence="11" id="KW-1185">Reference proteome</keyword>
<dbReference type="AlphaFoldDB" id="G0QLB6"/>
<keyword evidence="9" id="KW-0732">Signal</keyword>
<evidence type="ECO:0000256" key="8">
    <source>
        <dbReference type="PIRSR" id="PIRSR601577-2"/>
    </source>
</evidence>
<dbReference type="GO" id="GO:0046872">
    <property type="term" value="F:metal ion binding"/>
    <property type="evidence" value="ECO:0007669"/>
    <property type="project" value="UniProtKB-KW"/>
</dbReference>
<gene>
    <name evidence="10" type="ORF">IMG5_028330</name>
</gene>
<dbReference type="EMBL" id="GL983243">
    <property type="protein sequence ID" value="EGR33990.1"/>
    <property type="molecule type" value="Genomic_DNA"/>
</dbReference>
<keyword evidence="6 8" id="KW-0482">Metalloprotease</keyword>
<feature type="chain" id="PRO_5003407899" evidence="9">
    <location>
        <begin position="17"/>
        <end position="521"/>
    </location>
</feature>
<dbReference type="EC" id="3.4.24.36" evidence="10"/>
<evidence type="ECO:0000256" key="5">
    <source>
        <dbReference type="ARBA" id="ARBA00022833"/>
    </source>
</evidence>
<comment type="similarity">
    <text evidence="1">Belongs to the peptidase M8 family.</text>
</comment>
<feature type="signal peptide" evidence="9">
    <location>
        <begin position="1"/>
        <end position="16"/>
    </location>
</feature>
<proteinExistence type="inferred from homology"/>
<dbReference type="Gene3D" id="3.10.170.20">
    <property type="match status" value="1"/>
</dbReference>
<dbReference type="Proteomes" id="UP000008983">
    <property type="component" value="Unassembled WGS sequence"/>
</dbReference>
<protein>
    <submittedName>
        <fullName evidence="10">Leishmanolysin family protein, putative</fullName>
        <ecNumber evidence="10">3.4.24.36</ecNumber>
    </submittedName>
</protein>
<evidence type="ECO:0000256" key="1">
    <source>
        <dbReference type="ARBA" id="ARBA00005860"/>
    </source>
</evidence>
<evidence type="ECO:0000313" key="11">
    <source>
        <dbReference type="Proteomes" id="UP000008983"/>
    </source>
</evidence>
<reference evidence="10 11" key="1">
    <citation type="submission" date="2011-07" db="EMBL/GenBank/DDBJ databases">
        <authorList>
            <person name="Coyne R."/>
            <person name="Brami D."/>
            <person name="Johnson J."/>
            <person name="Hostetler J."/>
            <person name="Hannick L."/>
            <person name="Clark T."/>
            <person name="Cassidy-Hanley D."/>
            <person name="Inman J."/>
        </authorList>
    </citation>
    <scope>NUCLEOTIDE SEQUENCE [LARGE SCALE GENOMIC DNA]</scope>
    <source>
        <strain evidence="10 11">G5</strain>
    </source>
</reference>
<dbReference type="GO" id="GO:0005737">
    <property type="term" value="C:cytoplasm"/>
    <property type="evidence" value="ECO:0007669"/>
    <property type="project" value="TreeGrafter"/>
</dbReference>